<name>A0AAN8P4Y6_POLSC</name>
<dbReference type="EMBL" id="JAWJWE010000040">
    <property type="protein sequence ID" value="KAK6619741.1"/>
    <property type="molecule type" value="Genomic_DNA"/>
</dbReference>
<evidence type="ECO:0000259" key="7">
    <source>
        <dbReference type="Pfam" id="PF05028"/>
    </source>
</evidence>
<evidence type="ECO:0000313" key="10">
    <source>
        <dbReference type="Proteomes" id="UP001372834"/>
    </source>
</evidence>
<feature type="active site" evidence="4">
    <location>
        <position position="277"/>
    </location>
</feature>
<feature type="binding site" evidence="5">
    <location>
        <position position="316"/>
    </location>
    <ligand>
        <name>substrate</name>
    </ligand>
</feature>
<dbReference type="GO" id="GO:0009225">
    <property type="term" value="P:nucleotide-sugar metabolic process"/>
    <property type="evidence" value="ECO:0007669"/>
    <property type="project" value="TreeGrafter"/>
</dbReference>
<dbReference type="GO" id="GO:0004649">
    <property type="term" value="F:poly(ADP-ribose) glycohydrolase activity"/>
    <property type="evidence" value="ECO:0007669"/>
    <property type="project" value="UniProtKB-EC"/>
</dbReference>
<feature type="binding site" evidence="5">
    <location>
        <position position="275"/>
    </location>
    <ligand>
        <name>substrate</name>
    </ligand>
</feature>
<gene>
    <name evidence="9" type="ORF">RUM43_012501</name>
</gene>
<reference evidence="9 10" key="1">
    <citation type="submission" date="2023-10" db="EMBL/GenBank/DDBJ databases">
        <title>Genomes of two closely related lineages of the louse Polyplax serrata with different host specificities.</title>
        <authorList>
            <person name="Martinu J."/>
            <person name="Tarabai H."/>
            <person name="Stefka J."/>
            <person name="Hypsa V."/>
        </authorList>
    </citation>
    <scope>NUCLEOTIDE SEQUENCE [LARGE SCALE GENOMIC DNA]</scope>
    <source>
        <strain evidence="9">HR10_N</strain>
    </source>
</reference>
<organism evidence="9 10">
    <name type="scientific">Polyplax serrata</name>
    <name type="common">Common mouse louse</name>
    <dbReference type="NCBI Taxonomy" id="468196"/>
    <lineage>
        <taxon>Eukaryota</taxon>
        <taxon>Metazoa</taxon>
        <taxon>Ecdysozoa</taxon>
        <taxon>Arthropoda</taxon>
        <taxon>Hexapoda</taxon>
        <taxon>Insecta</taxon>
        <taxon>Pterygota</taxon>
        <taxon>Neoptera</taxon>
        <taxon>Paraneoptera</taxon>
        <taxon>Psocodea</taxon>
        <taxon>Troctomorpha</taxon>
        <taxon>Phthiraptera</taxon>
        <taxon>Anoplura</taxon>
        <taxon>Polyplacidae</taxon>
        <taxon>Polyplax</taxon>
    </lineage>
</organism>
<feature type="compositionally biased region" description="Low complexity" evidence="6">
    <location>
        <begin position="539"/>
        <end position="551"/>
    </location>
</feature>
<evidence type="ECO:0000256" key="5">
    <source>
        <dbReference type="PIRSR" id="PIRSR607724-2"/>
    </source>
</evidence>
<dbReference type="Pfam" id="PF20811">
    <property type="entry name" value="PARG_cat_N"/>
    <property type="match status" value="1"/>
</dbReference>
<evidence type="ECO:0000313" key="9">
    <source>
        <dbReference type="EMBL" id="KAK6619741.1"/>
    </source>
</evidence>
<feature type="binding site" evidence="5">
    <location>
        <position position="261"/>
    </location>
    <ligand>
        <name>substrate</name>
    </ligand>
</feature>
<proteinExistence type="inferred from homology"/>
<dbReference type="GO" id="GO:1990966">
    <property type="term" value="P:ATP generation from poly-ADP-D-ribose"/>
    <property type="evidence" value="ECO:0007669"/>
    <property type="project" value="TreeGrafter"/>
</dbReference>
<sequence>MLKMTETESNSDFVLMPWDDKREIVLTEVSLLFLRMFKPRNGVITTLTRWEMVQAQLDISKQISSCADLINIIRSYNVIFDKNGKQIVPQWKCLVLQKYFAGLNTNEIKQFFQENGILSTIRNLSLQLRELVPRLKLLKTSFNGSMKLHQVQIASLLANAFLCTFPKGTADCPSINFNTLYESNSNSVMGYNLEKIKCIINYFSRIHKKQPMGYLSFHRLCIPDRKFPRWDRTTAELSYLKVDSTEKIEDQDGYLQVDFANRYIGGGVLGRGCVQEEIRFIICPELIVARLFTESLADNEAMFVVGAERFCRYTGYSGTFKFAGDYEDETPRDENGHRKSFLIIVDALCFNQFSEQFRESKILRELKKAYVGFKPMENTTPLPLATGNWGCGAFGGDPQLKALLQLMASSQARRNVLYLTFGDVALKRQIDETYKLLKENTVNVGKLYRILRLYNRERKKNQSVFDFVRETLGENSTSAAPSAIFTSSKDNPGATEENVSPPQLKQVENETREGDSSYFSDLVMDFDLVDAEIQNHLKSSSASGRGCGSSRDNSTGSDRIWFENEVHQDRKTAKRQIAQEDVEMANCVSPDSFTEGNEISKDIVNSQELAAVHAELKSPTSAQEMMDSEQTDGKNIAHEKKLVQKKITDCFFRK</sequence>
<evidence type="ECO:0000256" key="2">
    <source>
        <dbReference type="ARBA" id="ARBA00012255"/>
    </source>
</evidence>
<evidence type="ECO:0000256" key="3">
    <source>
        <dbReference type="ARBA" id="ARBA00022801"/>
    </source>
</evidence>
<evidence type="ECO:0000256" key="6">
    <source>
        <dbReference type="SAM" id="MobiDB-lite"/>
    </source>
</evidence>
<comment type="caution">
    <text evidence="9">The sequence shown here is derived from an EMBL/GenBank/DDBJ whole genome shotgun (WGS) entry which is preliminary data.</text>
</comment>
<keyword evidence="3" id="KW-0378">Hydrolase</keyword>
<accession>A0AAN8P4Y6</accession>
<feature type="active site" evidence="4">
    <location>
        <position position="276"/>
    </location>
</feature>
<dbReference type="Proteomes" id="UP001372834">
    <property type="component" value="Unassembled WGS sequence"/>
</dbReference>
<dbReference type="GO" id="GO:0005737">
    <property type="term" value="C:cytoplasm"/>
    <property type="evidence" value="ECO:0007669"/>
    <property type="project" value="TreeGrafter"/>
</dbReference>
<dbReference type="PANTHER" id="PTHR12837:SF0">
    <property type="entry name" value="POLY(ADP-RIBOSE) GLYCOHYDROLASE"/>
    <property type="match status" value="1"/>
</dbReference>
<feature type="domain" description="PARG catalytic Macro" evidence="7">
    <location>
        <begin position="228"/>
        <end position="427"/>
    </location>
</feature>
<dbReference type="GO" id="GO:0005634">
    <property type="term" value="C:nucleus"/>
    <property type="evidence" value="ECO:0007669"/>
    <property type="project" value="TreeGrafter"/>
</dbReference>
<protein>
    <recommendedName>
        <fullName evidence="2">poly(ADP-ribose) glycohydrolase</fullName>
        <ecNumber evidence="2">3.2.1.143</ecNumber>
    </recommendedName>
</protein>
<dbReference type="PANTHER" id="PTHR12837">
    <property type="entry name" value="POLY ADP-RIBOSE GLYCOHYDROLASE"/>
    <property type="match status" value="1"/>
</dbReference>
<dbReference type="InterPro" id="IPR046372">
    <property type="entry name" value="PARG_cat_C"/>
</dbReference>
<dbReference type="EC" id="3.2.1.143" evidence="2"/>
<feature type="active site" evidence="4">
    <location>
        <position position="258"/>
    </location>
</feature>
<feature type="compositionally biased region" description="Polar residues" evidence="6">
    <location>
        <begin position="478"/>
        <end position="490"/>
    </location>
</feature>
<feature type="region of interest" description="Disordered" evidence="6">
    <location>
        <begin position="478"/>
        <end position="512"/>
    </location>
</feature>
<feature type="region of interest" description="Disordered" evidence="6">
    <location>
        <begin position="539"/>
        <end position="558"/>
    </location>
</feature>
<evidence type="ECO:0000256" key="4">
    <source>
        <dbReference type="PIRSR" id="PIRSR607724-1"/>
    </source>
</evidence>
<evidence type="ECO:0000259" key="8">
    <source>
        <dbReference type="Pfam" id="PF20811"/>
    </source>
</evidence>
<dbReference type="GO" id="GO:0006282">
    <property type="term" value="P:regulation of DNA repair"/>
    <property type="evidence" value="ECO:0007669"/>
    <property type="project" value="InterPro"/>
</dbReference>
<dbReference type="AlphaFoldDB" id="A0AAN8P4Y6"/>
<dbReference type="Pfam" id="PF05028">
    <property type="entry name" value="PARG_cat_C"/>
    <property type="match status" value="1"/>
</dbReference>
<comment type="similarity">
    <text evidence="1">Belongs to the poly(ADP-ribose) glycohydrolase family.</text>
</comment>
<evidence type="ECO:0000256" key="1">
    <source>
        <dbReference type="ARBA" id="ARBA00009545"/>
    </source>
</evidence>
<dbReference type="InterPro" id="IPR007724">
    <property type="entry name" value="Poly_GlycHdrlase"/>
</dbReference>
<feature type="domain" description="PARG helical" evidence="8">
    <location>
        <begin position="104"/>
        <end position="219"/>
    </location>
</feature>
<dbReference type="InterPro" id="IPR048362">
    <property type="entry name" value="PARG_helical"/>
</dbReference>
<dbReference type="GO" id="GO:0005975">
    <property type="term" value="P:carbohydrate metabolic process"/>
    <property type="evidence" value="ECO:0007669"/>
    <property type="project" value="InterPro"/>
</dbReference>